<protein>
    <submittedName>
        <fullName evidence="2">Uncharacterized protein</fullName>
    </submittedName>
</protein>
<keyword evidence="3" id="KW-1185">Reference proteome</keyword>
<evidence type="ECO:0000256" key="1">
    <source>
        <dbReference type="SAM" id="Phobius"/>
    </source>
</evidence>
<dbReference type="Proteomes" id="UP000677436">
    <property type="component" value="Chromosome"/>
</dbReference>
<sequence length="98" mass="11045">MLTPAGNRSSMFNFMVLGLGVGSIEITFIVFVPFRSHDGLDVLYHIPFHALQLRKPNDNGYIPVQRRDKIKKVDTNTLGLEQTDLIKGAWTDEELTQG</sequence>
<reference evidence="2" key="1">
    <citation type="journal article" date="2013" name="Int. J. Syst. Evol. Microbiol.">
        <title>Polycladomyces abyssicola gen. nov., sp. nov., a thermophilic filamentous bacterium isolated from hemipelagic sediment.</title>
        <authorList>
            <person name="Tsubouchi T."/>
            <person name="Shimane Y."/>
            <person name="Mori K."/>
            <person name="Usui K."/>
            <person name="Hiraki T."/>
            <person name="Tame A."/>
            <person name="Uematsu K."/>
            <person name="Maruyama T."/>
            <person name="Hatada Y."/>
        </authorList>
    </citation>
    <scope>NUCLEOTIDE SEQUENCE</scope>
    <source>
        <strain evidence="2">JIR-001</strain>
    </source>
</reference>
<feature type="transmembrane region" description="Helical" evidence="1">
    <location>
        <begin position="12"/>
        <end position="34"/>
    </location>
</feature>
<keyword evidence="1" id="KW-1133">Transmembrane helix</keyword>
<evidence type="ECO:0000313" key="2">
    <source>
        <dbReference type="EMBL" id="BCU80738.1"/>
    </source>
</evidence>
<accession>A0A8D5UEE8</accession>
<reference evidence="2" key="2">
    <citation type="journal article" date="2021" name="Microbiol. Resour. Announc.">
        <title>Complete Genome Sequence of Polycladomyces abyssicola JIR-001T, Isolated from Hemipelagic Sediment in Deep Seawater.</title>
        <authorList>
            <person name="Tsubouchi T."/>
            <person name="Kaneko Y."/>
        </authorList>
    </citation>
    <scope>NUCLEOTIDE SEQUENCE</scope>
    <source>
        <strain evidence="2">JIR-001</strain>
    </source>
</reference>
<keyword evidence="1" id="KW-0812">Transmembrane</keyword>
<dbReference type="EMBL" id="AP024601">
    <property type="protein sequence ID" value="BCU80738.1"/>
    <property type="molecule type" value="Genomic_DNA"/>
</dbReference>
<dbReference type="KEGG" id="pabs:JIR001_05210"/>
<gene>
    <name evidence="2" type="ORF">JIR001_05210</name>
</gene>
<evidence type="ECO:0000313" key="3">
    <source>
        <dbReference type="Proteomes" id="UP000677436"/>
    </source>
</evidence>
<proteinExistence type="predicted"/>
<keyword evidence="1" id="KW-0472">Membrane</keyword>
<dbReference type="AlphaFoldDB" id="A0A8D5UEE8"/>
<organism evidence="2 3">
    <name type="scientific">Polycladomyces abyssicola</name>
    <dbReference type="NCBI Taxonomy" id="1125966"/>
    <lineage>
        <taxon>Bacteria</taxon>
        <taxon>Bacillati</taxon>
        <taxon>Bacillota</taxon>
        <taxon>Bacilli</taxon>
        <taxon>Bacillales</taxon>
        <taxon>Thermoactinomycetaceae</taxon>
        <taxon>Polycladomyces</taxon>
    </lineage>
</organism>
<name>A0A8D5UEE8_9BACL</name>